<gene>
    <name evidence="2" type="ORF">OB955_08635</name>
    <name evidence="1" type="ORF">OB960_03935</name>
</gene>
<keyword evidence="3" id="KW-1185">Reference proteome</keyword>
<dbReference type="EMBL" id="JAOPKB010000003">
    <property type="protein sequence ID" value="MCU4972805.1"/>
    <property type="molecule type" value="Genomic_DNA"/>
</dbReference>
<dbReference type="EMBL" id="JAOPKA010000002">
    <property type="protein sequence ID" value="MCU4740547.1"/>
    <property type="molecule type" value="Genomic_DNA"/>
</dbReference>
<name>A0AAP2YW10_9EURY</name>
<dbReference type="Proteomes" id="UP001320972">
    <property type="component" value="Unassembled WGS sequence"/>
</dbReference>
<dbReference type="Proteomes" id="UP001321018">
    <property type="component" value="Unassembled WGS sequence"/>
</dbReference>
<evidence type="ECO:0000313" key="2">
    <source>
        <dbReference type="EMBL" id="MCU4972805.1"/>
    </source>
</evidence>
<evidence type="ECO:0000313" key="4">
    <source>
        <dbReference type="Proteomes" id="UP001321018"/>
    </source>
</evidence>
<comment type="caution">
    <text evidence="1">The sequence shown here is derived from an EMBL/GenBank/DDBJ whole genome shotgun (WGS) entry which is preliminary data.</text>
</comment>
<dbReference type="AlphaFoldDB" id="A0AAP2YW10"/>
<protein>
    <submittedName>
        <fullName evidence="1">Uncharacterized protein</fullName>
    </submittedName>
</protein>
<organism evidence="1 4">
    <name type="scientific">Natronoglomus mannanivorans</name>
    <dbReference type="NCBI Taxonomy" id="2979990"/>
    <lineage>
        <taxon>Archaea</taxon>
        <taxon>Methanobacteriati</taxon>
        <taxon>Methanobacteriota</taxon>
        <taxon>Stenosarchaea group</taxon>
        <taxon>Halobacteria</taxon>
        <taxon>Halobacteriales</taxon>
        <taxon>Natrialbaceae</taxon>
        <taxon>Natronoglomus</taxon>
    </lineage>
</organism>
<accession>A0AAP2YW10</accession>
<evidence type="ECO:0000313" key="1">
    <source>
        <dbReference type="EMBL" id="MCU4740547.1"/>
    </source>
</evidence>
<proteinExistence type="predicted"/>
<evidence type="ECO:0000313" key="3">
    <source>
        <dbReference type="Proteomes" id="UP001320972"/>
    </source>
</evidence>
<sequence length="89" mass="9851">MMDLNDDLQNVGSEIEDVRTMLREETAELFEFDVVVGNVNYNANKNSVSLTVEPASKAQEQLSEEFGGVNVMASGELEFEYALTATEEP</sequence>
<reference evidence="1 3" key="1">
    <citation type="submission" date="2022-09" db="EMBL/GenBank/DDBJ databases">
        <title>Enrichment on poylsaccharides allowed isolation of novel metabolic and taxonomic groups of Haloarchaea.</title>
        <authorList>
            <person name="Sorokin D.Y."/>
            <person name="Elcheninov A.G."/>
            <person name="Khizhniak T.V."/>
            <person name="Kolganova T.V."/>
            <person name="Kublanov I.V."/>
        </authorList>
    </citation>
    <scope>NUCLEOTIDE SEQUENCE</scope>
    <source>
        <strain evidence="2 3">AArc-m2/3/4</strain>
        <strain evidence="1">AArc-xg1-1</strain>
    </source>
</reference>